<evidence type="ECO:0000313" key="2">
    <source>
        <dbReference type="Proteomes" id="UP001148662"/>
    </source>
</evidence>
<proteinExistence type="predicted"/>
<accession>A0ACC1SEI6</accession>
<dbReference type="EMBL" id="JANHOG010001379">
    <property type="protein sequence ID" value="KAJ3538049.1"/>
    <property type="molecule type" value="Genomic_DNA"/>
</dbReference>
<protein>
    <submittedName>
        <fullName evidence="1">Uncharacterized protein</fullName>
    </submittedName>
</protein>
<evidence type="ECO:0000313" key="1">
    <source>
        <dbReference type="EMBL" id="KAJ3538049.1"/>
    </source>
</evidence>
<name>A0ACC1SEI6_9APHY</name>
<gene>
    <name evidence="1" type="ORF">NM688_g6575</name>
</gene>
<keyword evidence="2" id="KW-1185">Reference proteome</keyword>
<organism evidence="1 2">
    <name type="scientific">Phlebia brevispora</name>
    <dbReference type="NCBI Taxonomy" id="194682"/>
    <lineage>
        <taxon>Eukaryota</taxon>
        <taxon>Fungi</taxon>
        <taxon>Dikarya</taxon>
        <taxon>Basidiomycota</taxon>
        <taxon>Agaricomycotina</taxon>
        <taxon>Agaricomycetes</taxon>
        <taxon>Polyporales</taxon>
        <taxon>Meruliaceae</taxon>
        <taxon>Phlebia</taxon>
    </lineage>
</organism>
<comment type="caution">
    <text evidence="1">The sequence shown here is derived from an EMBL/GenBank/DDBJ whole genome shotgun (WGS) entry which is preliminary data.</text>
</comment>
<sequence>MTSSAPAPPCVFFLRNACIKGDQCPFSHVRGPVAFGSPRVSVPCSFYLQGKCRNGTQCRFYHPPTQDKVVASPYQGQETSPRATRPTLRYPSSQSGTAARIDLDPRHDPRWNVTHGHEPPAFSPCKFYALGRCTKGDACSFPHPQAPSLSNKIDFVPPKSAPVSIVSDCKPATKDLSLNNTDGSSKTYVVVGSETAVTNADPAQTDLITRSSPAKVVERNIFRCKVTYDDGASIQQITTAFESRYVLLSNLPLNVSIPDLSQLVEKYGDIQNLIVNQQTSSSTSIVRVEYVESMGALKAVSQLNGRRYEGRELGAKMDVMAVEDGVATLRSTKVKLSWFAPSRIAWAHYHGLSFAKQQAERLNGREFQGRKIAASFQTPTYRQKDSFSVEVKGLPVNFSAAQLKGFCHADSVTLGDLPTFDQDEVESRLRRLLEQVGLLDTFEPLPVDPAKPKVMAFAQFTNAEAAEKAVQQLNGTKPAFLGRSPLWLEHVHSIKYTLPLPMFTILKAEIDTLRDHQPLCRIRYYENNASGVPQDPVCVRMYGPEPKSLGKLKAKMDKIVTGDLLLDDSGARVWDAYFGTAEGVFFLKHLSQSSQTFLQSDSRLRCFRLFGSPEHTKTARGRVLQKLTDIANSRHIMPLDNMKLRMLVTGGLIKLAKLIGRDNLALDVRRRTLTTLQAEKGVALQGTCPVCFCDVADAISMPCGHAYCKLCLQHYLRSPPSTNFEGAKCIALLEEGDTGQCCMRAIPLATLQDLLTPGEEDALLQASFFSYVHSRPEEFYYCPTADCQTVYRGGPDGTVLRCPTCFVRICAACHVEFHEGLDCAMYRDNIAGGHDAYNRWREENSVKACPKCKTDIMKDGGCNHMTCSRCGAHICWVCMRVFSDTDSSRGVYSHMAKEHGGFH</sequence>
<dbReference type="Proteomes" id="UP001148662">
    <property type="component" value="Unassembled WGS sequence"/>
</dbReference>
<reference evidence="1" key="1">
    <citation type="submission" date="2022-07" db="EMBL/GenBank/DDBJ databases">
        <title>Genome Sequence of Phlebia brevispora.</title>
        <authorList>
            <person name="Buettner E."/>
        </authorList>
    </citation>
    <scope>NUCLEOTIDE SEQUENCE</scope>
    <source>
        <strain evidence="1">MPL23</strain>
    </source>
</reference>